<dbReference type="PANTHER" id="PTHR42999">
    <property type="entry name" value="ANTIBIOTIC RESISTANCE PROTEIN MCBG"/>
    <property type="match status" value="1"/>
</dbReference>
<dbReference type="PANTHER" id="PTHR42999:SF1">
    <property type="entry name" value="PENTAPEPTIDE REPEAT-CONTAINING PROTEIN"/>
    <property type="match status" value="1"/>
</dbReference>
<dbReference type="Gene3D" id="2.160.20.80">
    <property type="entry name" value="E3 ubiquitin-protein ligase SopA"/>
    <property type="match status" value="1"/>
</dbReference>
<proteinExistence type="predicted"/>
<dbReference type="OrthoDB" id="369577at2"/>
<evidence type="ECO:0000313" key="2">
    <source>
        <dbReference type="Proteomes" id="UP000324209"/>
    </source>
</evidence>
<dbReference type="SUPFAM" id="SSF141571">
    <property type="entry name" value="Pentapeptide repeat-like"/>
    <property type="match status" value="1"/>
</dbReference>
<sequence>MFNLDLCSWPGCKNPVDRNSRFCNTHIKMDYQKEIENYLLSNEVIMNLKAPGLIFEGLDLRGKRFINCYFHHTLWKNCRFDNSRFQMCFFDDSVITNCHFLKVNMLQCVFTMAVLQDTTFRGSDLISVNLNRIKSRHCDFSESDLYYSRFIGSSLKETLFVDCNLKRVDFCLSRMKRISFRYSNSEEAYFQKEHRG</sequence>
<evidence type="ECO:0000313" key="1">
    <source>
        <dbReference type="EMBL" id="QEN07722.1"/>
    </source>
</evidence>
<dbReference type="Proteomes" id="UP000324209">
    <property type="component" value="Chromosome"/>
</dbReference>
<dbReference type="AlphaFoldDB" id="A0A5C1QNG6"/>
<keyword evidence="2" id="KW-1185">Reference proteome</keyword>
<protein>
    <submittedName>
        <fullName evidence="1">Pentapeptide repeat-containing protein</fullName>
    </submittedName>
</protein>
<accession>A0A5C1QNG6</accession>
<dbReference type="InterPro" id="IPR001646">
    <property type="entry name" value="5peptide_repeat"/>
</dbReference>
<dbReference type="EMBL" id="CP036150">
    <property type="protein sequence ID" value="QEN07722.1"/>
    <property type="molecule type" value="Genomic_DNA"/>
</dbReference>
<reference evidence="1 2" key="1">
    <citation type="submission" date="2019-02" db="EMBL/GenBank/DDBJ databases">
        <title>Complete Genome Sequence and Methylome Analysis of free living Spirochaetas.</title>
        <authorList>
            <person name="Fomenkov A."/>
            <person name="Dubinina G."/>
            <person name="Leshcheva N."/>
            <person name="Mikheeva N."/>
            <person name="Grabovich M."/>
            <person name="Vincze T."/>
            <person name="Roberts R.J."/>
        </authorList>
    </citation>
    <scope>NUCLEOTIDE SEQUENCE [LARGE SCALE GENOMIC DNA]</scope>
    <source>
        <strain evidence="1 2">K2</strain>
    </source>
</reference>
<dbReference type="Pfam" id="PF13599">
    <property type="entry name" value="Pentapeptide_4"/>
    <property type="match status" value="1"/>
</dbReference>
<organism evidence="1 2">
    <name type="scientific">Oceanispirochaeta crateris</name>
    <dbReference type="NCBI Taxonomy" id="2518645"/>
    <lineage>
        <taxon>Bacteria</taxon>
        <taxon>Pseudomonadati</taxon>
        <taxon>Spirochaetota</taxon>
        <taxon>Spirochaetia</taxon>
        <taxon>Spirochaetales</taxon>
        <taxon>Spirochaetaceae</taxon>
        <taxon>Oceanispirochaeta</taxon>
    </lineage>
</organism>
<name>A0A5C1QNG6_9SPIO</name>
<dbReference type="InterPro" id="IPR052949">
    <property type="entry name" value="PA_immunity-related"/>
</dbReference>
<dbReference type="KEGG" id="ock:EXM22_06860"/>
<gene>
    <name evidence="1" type="ORF">EXM22_06860</name>
</gene>